<proteinExistence type="predicted"/>
<evidence type="ECO:0000259" key="3">
    <source>
        <dbReference type="Pfam" id="PF13023"/>
    </source>
</evidence>
<keyword evidence="5" id="KW-1185">Reference proteome</keyword>
<dbReference type="Pfam" id="PF13023">
    <property type="entry name" value="HD_3"/>
    <property type="match status" value="1"/>
</dbReference>
<evidence type="ECO:0000313" key="4">
    <source>
        <dbReference type="EMBL" id="ERT68917.1"/>
    </source>
</evidence>
<dbReference type="HOGENOM" id="CLU_039453_5_1_0"/>
<organism evidence="4 5">
    <name type="scientific">Cetobacterium somerae ATCC BAA-474</name>
    <dbReference type="NCBI Taxonomy" id="1319815"/>
    <lineage>
        <taxon>Bacteria</taxon>
        <taxon>Fusobacteriati</taxon>
        <taxon>Fusobacteriota</taxon>
        <taxon>Fusobacteriia</taxon>
        <taxon>Fusobacteriales</taxon>
        <taxon>Fusobacteriaceae</taxon>
        <taxon>Cetobacterium</taxon>
    </lineage>
</organism>
<protein>
    <recommendedName>
        <fullName evidence="3">HD domain-containing protein</fullName>
    </recommendedName>
</protein>
<accession>U7VB18</accession>
<keyword evidence="1" id="KW-0479">Metal-binding</keyword>
<evidence type="ECO:0000256" key="1">
    <source>
        <dbReference type="ARBA" id="ARBA00022723"/>
    </source>
</evidence>
<dbReference type="Gene3D" id="1.10.3210.10">
    <property type="entry name" value="Hypothetical protein af1432"/>
    <property type="match status" value="1"/>
</dbReference>
<dbReference type="PANTHER" id="PTHR11845:SF13">
    <property type="entry name" value="5'-DEOXYNUCLEOTIDASE HDDC2"/>
    <property type="match status" value="1"/>
</dbReference>
<dbReference type="PATRIC" id="fig|1319815.3.peg.1115"/>
<gene>
    <name evidence="4" type="ORF">HMPREF0202_01160</name>
</gene>
<dbReference type="AlphaFoldDB" id="U7VB18"/>
<dbReference type="GO" id="GO:0046872">
    <property type="term" value="F:metal ion binding"/>
    <property type="evidence" value="ECO:0007669"/>
    <property type="project" value="UniProtKB-KW"/>
</dbReference>
<name>U7VB18_9FUSO</name>
<reference evidence="4 5" key="1">
    <citation type="submission" date="2013-08" db="EMBL/GenBank/DDBJ databases">
        <authorList>
            <person name="Weinstock G."/>
            <person name="Sodergren E."/>
            <person name="Wylie T."/>
            <person name="Fulton L."/>
            <person name="Fulton R."/>
            <person name="Fronick C."/>
            <person name="O'Laughlin M."/>
            <person name="Godfrey J."/>
            <person name="Miner T."/>
            <person name="Herter B."/>
            <person name="Appelbaum E."/>
            <person name="Cordes M."/>
            <person name="Lek S."/>
            <person name="Wollam A."/>
            <person name="Pepin K.H."/>
            <person name="Palsikar V.B."/>
            <person name="Mitreva M."/>
            <person name="Wilson R.K."/>
        </authorList>
    </citation>
    <scope>NUCLEOTIDE SEQUENCE [LARGE SCALE GENOMIC DNA]</scope>
    <source>
        <strain evidence="4 5">ATCC BAA-474</strain>
    </source>
</reference>
<dbReference type="InterPro" id="IPR039356">
    <property type="entry name" value="YfbR/HDDC2"/>
</dbReference>
<comment type="caution">
    <text evidence="4">The sequence shown here is derived from an EMBL/GenBank/DDBJ whole genome shotgun (WGS) entry which is preliminary data.</text>
</comment>
<dbReference type="GO" id="GO:0002953">
    <property type="term" value="F:5'-deoxynucleotidase activity"/>
    <property type="evidence" value="ECO:0007669"/>
    <property type="project" value="InterPro"/>
</dbReference>
<evidence type="ECO:0000313" key="5">
    <source>
        <dbReference type="Proteomes" id="UP000017081"/>
    </source>
</evidence>
<dbReference type="InterPro" id="IPR006674">
    <property type="entry name" value="HD_domain"/>
</dbReference>
<evidence type="ECO:0000256" key="2">
    <source>
        <dbReference type="ARBA" id="ARBA00022801"/>
    </source>
</evidence>
<dbReference type="Proteomes" id="UP000017081">
    <property type="component" value="Unassembled WGS sequence"/>
</dbReference>
<dbReference type="EMBL" id="AXZF01000041">
    <property type="protein sequence ID" value="ERT68917.1"/>
    <property type="molecule type" value="Genomic_DNA"/>
</dbReference>
<feature type="domain" description="HD" evidence="3">
    <location>
        <begin position="14"/>
        <end position="167"/>
    </location>
</feature>
<dbReference type="eggNOG" id="COG1896">
    <property type="taxonomic scope" value="Bacteria"/>
</dbReference>
<dbReference type="PANTHER" id="PTHR11845">
    <property type="entry name" value="5'-DEOXYNUCLEOTIDASE HDDC2"/>
    <property type="match status" value="1"/>
</dbReference>
<dbReference type="GO" id="GO:0005737">
    <property type="term" value="C:cytoplasm"/>
    <property type="evidence" value="ECO:0007669"/>
    <property type="project" value="TreeGrafter"/>
</dbReference>
<dbReference type="SUPFAM" id="SSF109604">
    <property type="entry name" value="HD-domain/PDEase-like"/>
    <property type="match status" value="1"/>
</dbReference>
<sequence length="193" mass="22741">MERIQKQMAFLFEIDKVKDIFRQSLVVNGKREENDAEHSWHMALVALTIKEYFQGEVNLERSLKMILIHDLVEIYAGDTPAFGEVRPDKADDELKAAVKLFSLLPDDQKDEFLNLWLEFEECESNEAKFANVCDRYQGFMQNLTSDGHTWKKFNAPMERVLKRAEVIKIYVPELYEKVMLPEFLKYQERGIIK</sequence>
<dbReference type="RefSeq" id="WP_023050699.1">
    <property type="nucleotide sequence ID" value="NZ_CP173065.2"/>
</dbReference>
<keyword evidence="2" id="KW-0378">Hydrolase</keyword>
<dbReference type="STRING" id="1319815.HMPREF0202_01160"/>